<evidence type="ECO:0000256" key="3">
    <source>
        <dbReference type="SAM" id="MobiDB-lite"/>
    </source>
</evidence>
<dbReference type="Pfam" id="PF14559">
    <property type="entry name" value="TPR_19"/>
    <property type="match status" value="1"/>
</dbReference>
<keyword evidence="5" id="KW-1185">Reference proteome</keyword>
<feature type="repeat" description="TPR" evidence="2">
    <location>
        <begin position="183"/>
        <end position="216"/>
    </location>
</feature>
<dbReference type="OrthoDB" id="9800698at2"/>
<dbReference type="GO" id="GO:0008476">
    <property type="term" value="F:protein-tyrosine sulfotransferase activity"/>
    <property type="evidence" value="ECO:0007669"/>
    <property type="project" value="InterPro"/>
</dbReference>
<proteinExistence type="predicted"/>
<comment type="caution">
    <text evidence="4">The sequence shown here is derived from an EMBL/GenBank/DDBJ whole genome shotgun (WGS) entry which is preliminary data.</text>
</comment>
<dbReference type="EMBL" id="APMP01000002">
    <property type="protein sequence ID" value="ENZ83447.1"/>
    <property type="molecule type" value="Genomic_DNA"/>
</dbReference>
<dbReference type="SMART" id="SM00028">
    <property type="entry name" value="TPR"/>
    <property type="match status" value="6"/>
</dbReference>
<feature type="region of interest" description="Disordered" evidence="3">
    <location>
        <begin position="586"/>
        <end position="610"/>
    </location>
</feature>
<feature type="repeat" description="TPR" evidence="2">
    <location>
        <begin position="150"/>
        <end position="182"/>
    </location>
</feature>
<dbReference type="eggNOG" id="COG4424">
    <property type="taxonomic scope" value="Bacteria"/>
</dbReference>
<dbReference type="PROSITE" id="PS50293">
    <property type="entry name" value="TPR_REGION"/>
    <property type="match status" value="1"/>
</dbReference>
<feature type="repeat" description="TPR" evidence="2">
    <location>
        <begin position="217"/>
        <end position="250"/>
    </location>
</feature>
<dbReference type="InterPro" id="IPR019734">
    <property type="entry name" value="TPR_rpt"/>
</dbReference>
<feature type="repeat" description="TPR" evidence="2">
    <location>
        <begin position="82"/>
        <end position="115"/>
    </location>
</feature>
<dbReference type="SUPFAM" id="SSF48452">
    <property type="entry name" value="TPR-like"/>
    <property type="match status" value="1"/>
</dbReference>
<protein>
    <submittedName>
        <fullName evidence="4">TPR repeat-containing protein</fullName>
    </submittedName>
</protein>
<evidence type="ECO:0000313" key="4">
    <source>
        <dbReference type="EMBL" id="ENZ83447.1"/>
    </source>
</evidence>
<keyword evidence="1" id="KW-0808">Transferase</keyword>
<dbReference type="PANTHER" id="PTHR12788">
    <property type="entry name" value="PROTEIN-TYROSINE SULFOTRANSFERASE 2"/>
    <property type="match status" value="1"/>
</dbReference>
<dbReference type="Gene3D" id="3.40.50.300">
    <property type="entry name" value="P-loop containing nucleotide triphosphate hydrolases"/>
    <property type="match status" value="2"/>
</dbReference>
<evidence type="ECO:0000256" key="2">
    <source>
        <dbReference type="PROSITE-ProRule" id="PRU00339"/>
    </source>
</evidence>
<evidence type="ECO:0000313" key="5">
    <source>
        <dbReference type="Proteomes" id="UP000013063"/>
    </source>
</evidence>
<dbReference type="Pfam" id="PF13469">
    <property type="entry name" value="Sulfotransfer_3"/>
    <property type="match status" value="2"/>
</dbReference>
<dbReference type="PROSITE" id="PS50005">
    <property type="entry name" value="TPR"/>
    <property type="match status" value="5"/>
</dbReference>
<dbReference type="PANTHER" id="PTHR12788:SF10">
    <property type="entry name" value="PROTEIN-TYROSINE SULFOTRANSFERASE"/>
    <property type="match status" value="1"/>
</dbReference>
<dbReference type="InterPro" id="IPR026634">
    <property type="entry name" value="TPST-like"/>
</dbReference>
<keyword evidence="2" id="KW-0802">TPR repeat</keyword>
<dbReference type="Proteomes" id="UP000013063">
    <property type="component" value="Unassembled WGS sequence"/>
</dbReference>
<dbReference type="RefSeq" id="WP_004615904.1">
    <property type="nucleotide sequence ID" value="NZ_APMP01000002.1"/>
</dbReference>
<dbReference type="STRING" id="1292034.OR37_00750"/>
<dbReference type="SUPFAM" id="SSF52540">
    <property type="entry name" value="P-loop containing nucleoside triphosphate hydrolases"/>
    <property type="match status" value="2"/>
</dbReference>
<sequence precursor="true">MRVKAEQSNLPNGTVGSLAIIATPHAFSTSFVTFAVNPETATYSPSEIDRQVEQAFDRHKRGDLAHAASVYRAVLARTPDHARALHYMGLIAQQTGNSRQAVELLERAIASDPTDPRAYNHLGQIHARLNDKRAAAELFERALAIAPDHADTLNNLANVTLTRDLQQAITLYRRALELRPDSAAAAYNLAQALNEDHAFDEAVALFRRAIALDPAHVPARHNLALLLEQRGQFAEAIEQYLTVRRLDPRHAPSLANVLGVRDYVPDATMVRQAEDLLKTPGGRDEDRIKLHRGLGKHYERSGDHERAFHHFSGAKATFSRTRPAFDLDAVVHQMARLKAAFTAATFSEAAPLSDSERPVFIVGLPRSGTTLTEQILASHPQVFGAGELPDIPRLVKMLAPDYPEDLTDLDGLAELAGDYLAELDRLAGPAPSRVTDKMPLNSLHLGLIAKLFPRARIIHCRRDPRDVALSCFVELFELDHDFTTRFDDFGRYFLEHERLMDHWRAVLPTPIHELRYEALVADPEPVIRDLLSYCGLDWDPACLAFQETERTVQTPSRWQVRQPLYQTSIGRWRRYERHMTPLLELLASEDRDPPAPASREPARAAGSKTPSALERPLFIVAAPRSGSTLLFETLAKSQGLCTVGGEAHWLVESLPSLRPGAPDVTSNRLTARHASSTVRRHMVEQIATRLVDATGAPTRGDGGEVFLEKTPKNALRIPFFNAHFPQARFIFLWRDPRENISSIMEAWRSGRFVTYRGLDGFQDPWSLLLPPAHETMAGQRLEEIAAFQWRSTNTIALDDLEGLDRDRWTSVNYADLLADPLGTVSRLMDFARLPLDEPLAAHLRRPLPASRYTQTAPAADKWRANAREIESVLPRIEAVWDRLRALG</sequence>
<name>R0EQZ4_CAUVI</name>
<feature type="repeat" description="TPR" evidence="2">
    <location>
        <begin position="116"/>
        <end position="149"/>
    </location>
</feature>
<accession>R0EQZ4</accession>
<dbReference type="eggNOG" id="COG0457">
    <property type="taxonomic scope" value="Bacteria"/>
</dbReference>
<dbReference type="AlphaFoldDB" id="R0EQZ4"/>
<organism evidence="4 5">
    <name type="scientific">Caulobacter vibrioides OR37</name>
    <dbReference type="NCBI Taxonomy" id="1292034"/>
    <lineage>
        <taxon>Bacteria</taxon>
        <taxon>Pseudomonadati</taxon>
        <taxon>Pseudomonadota</taxon>
        <taxon>Alphaproteobacteria</taxon>
        <taxon>Caulobacterales</taxon>
        <taxon>Caulobacteraceae</taxon>
        <taxon>Caulobacter</taxon>
    </lineage>
</organism>
<dbReference type="Gene3D" id="1.25.40.10">
    <property type="entry name" value="Tetratricopeptide repeat domain"/>
    <property type="match status" value="1"/>
</dbReference>
<dbReference type="InterPro" id="IPR011990">
    <property type="entry name" value="TPR-like_helical_dom_sf"/>
</dbReference>
<gene>
    <name evidence="4" type="ORF">OR37_00750</name>
</gene>
<dbReference type="Pfam" id="PF13432">
    <property type="entry name" value="TPR_16"/>
    <property type="match status" value="1"/>
</dbReference>
<reference evidence="4 5" key="1">
    <citation type="journal article" date="2013" name="Genome Announc.">
        <title>Draft Genome Sequence for Caulobacter sp. Strain OR37, a Bacterium Tolerant to Heavy Metals.</title>
        <authorList>
            <person name="Utturkar S.M."/>
            <person name="Bollmann A."/>
            <person name="Brzoska R.M."/>
            <person name="Klingeman D.M."/>
            <person name="Epstein S.E."/>
            <person name="Palumbo A.V."/>
            <person name="Brown S.D."/>
        </authorList>
    </citation>
    <scope>NUCLEOTIDE SEQUENCE [LARGE SCALE GENOMIC DNA]</scope>
    <source>
        <strain evidence="4 5">OR37</strain>
    </source>
</reference>
<dbReference type="PATRIC" id="fig|1292034.3.peg.744"/>
<evidence type="ECO:0000256" key="1">
    <source>
        <dbReference type="ARBA" id="ARBA00022679"/>
    </source>
</evidence>
<dbReference type="InterPro" id="IPR027417">
    <property type="entry name" value="P-loop_NTPase"/>
</dbReference>